<proteinExistence type="predicted"/>
<feature type="compositionally biased region" description="Low complexity" evidence="1">
    <location>
        <begin position="496"/>
        <end position="505"/>
    </location>
</feature>
<accession>A0A0D2K9H7</accession>
<feature type="region of interest" description="Disordered" evidence="1">
    <location>
        <begin position="133"/>
        <end position="152"/>
    </location>
</feature>
<feature type="compositionally biased region" description="Polar residues" evidence="1">
    <location>
        <begin position="398"/>
        <end position="408"/>
    </location>
</feature>
<dbReference type="Proteomes" id="UP000054498">
    <property type="component" value="Unassembled WGS sequence"/>
</dbReference>
<name>A0A0D2K9H7_9CHLO</name>
<dbReference type="KEGG" id="mng:MNEG_1053"/>
<dbReference type="EMBL" id="KK100318">
    <property type="protein sequence ID" value="KIZ06898.1"/>
    <property type="molecule type" value="Genomic_DNA"/>
</dbReference>
<evidence type="ECO:0000256" key="1">
    <source>
        <dbReference type="SAM" id="MobiDB-lite"/>
    </source>
</evidence>
<gene>
    <name evidence="2" type="ORF">MNEG_1053</name>
</gene>
<protein>
    <submittedName>
        <fullName evidence="2">Uncharacterized protein</fullName>
    </submittedName>
</protein>
<evidence type="ECO:0000313" key="2">
    <source>
        <dbReference type="EMBL" id="KIZ06898.1"/>
    </source>
</evidence>
<evidence type="ECO:0000313" key="3">
    <source>
        <dbReference type="Proteomes" id="UP000054498"/>
    </source>
</evidence>
<feature type="region of interest" description="Disordered" evidence="1">
    <location>
        <begin position="392"/>
        <end position="513"/>
    </location>
</feature>
<reference evidence="2 3" key="1">
    <citation type="journal article" date="2013" name="BMC Genomics">
        <title>Reconstruction of the lipid metabolism for the microalga Monoraphidium neglectum from its genome sequence reveals characteristics suitable for biofuel production.</title>
        <authorList>
            <person name="Bogen C."/>
            <person name="Al-Dilaimi A."/>
            <person name="Albersmeier A."/>
            <person name="Wichmann J."/>
            <person name="Grundmann M."/>
            <person name="Rupp O."/>
            <person name="Lauersen K.J."/>
            <person name="Blifernez-Klassen O."/>
            <person name="Kalinowski J."/>
            <person name="Goesmann A."/>
            <person name="Mussgnug J.H."/>
            <person name="Kruse O."/>
        </authorList>
    </citation>
    <scope>NUCLEOTIDE SEQUENCE [LARGE SCALE GENOMIC DNA]</scope>
    <source>
        <strain evidence="2 3">SAG 48.87</strain>
    </source>
</reference>
<organism evidence="2 3">
    <name type="scientific">Monoraphidium neglectum</name>
    <dbReference type="NCBI Taxonomy" id="145388"/>
    <lineage>
        <taxon>Eukaryota</taxon>
        <taxon>Viridiplantae</taxon>
        <taxon>Chlorophyta</taxon>
        <taxon>core chlorophytes</taxon>
        <taxon>Chlorophyceae</taxon>
        <taxon>CS clade</taxon>
        <taxon>Sphaeropleales</taxon>
        <taxon>Selenastraceae</taxon>
        <taxon>Monoraphidium</taxon>
    </lineage>
</organism>
<dbReference type="AlphaFoldDB" id="A0A0D2K9H7"/>
<dbReference type="RefSeq" id="XP_013905917.1">
    <property type="nucleotide sequence ID" value="XM_014050463.1"/>
</dbReference>
<sequence>MASKKPLSGNSALKKTITDLEGLVIQRQRQVEVLAAEQHRLSTRASMVNLVGRHAMALLQLGSMLKGSSAPDGSEGGLECLATADPGTVDCARITTSGGGGGGGSVAEKWVRDYVRQMRRDYDAAPAGDAANCTAPDLLQQSSGSGSGSGVGETDAAVPLGWCPAAAARRAGDAGFEPTTATLRRHLRGFVLTCAPLLIRLQSGAPDADAALRRVQAELKQMLEVVAMIAMGEGGGAAPAPSAFASILMSSLEAPDDGPLLETGPAVPDTHWEWAVAQIGLSSVQEEQLLTFYEFLNTRMAGIIAARERLAAQCGGAAASDVEAQERLVSDLTAVQRDYLINSAAATLAIYGSILRSDQVARFMVACFPYVSSLSGLHRALEALRARSRAEVDAEAQSRGQLAASQQQEPPPRQTLQQERDEERQQRPQPMQEQRDTQQAEEEQQQQQQQQPQRRPRQRPRTADKRQPARGRRATPSGNGCDAAALGNGGAGATGQGSETSSSTGPAEGPPHP</sequence>
<keyword evidence="3" id="KW-1185">Reference proteome</keyword>
<dbReference type="OrthoDB" id="10665609at2759"/>
<dbReference type="GeneID" id="25727701"/>